<proteinExistence type="inferred from homology"/>
<protein>
    <recommendedName>
        <fullName evidence="3">Flagellar assembly protein FliH</fullName>
    </recommendedName>
</protein>
<dbReference type="Proteomes" id="UP000243900">
    <property type="component" value="Unassembled WGS sequence"/>
</dbReference>
<dbReference type="InterPro" id="IPR018035">
    <property type="entry name" value="Flagellar_FliH/T3SS_HrpE"/>
</dbReference>
<dbReference type="EMBL" id="PTQZ01000268">
    <property type="protein sequence ID" value="PQA32331.1"/>
    <property type="molecule type" value="Genomic_DNA"/>
</dbReference>
<evidence type="ECO:0000313" key="10">
    <source>
        <dbReference type="Proteomes" id="UP000243900"/>
    </source>
</evidence>
<name>A0A2P6AQT9_9GAMM</name>
<keyword evidence="6" id="KW-0653">Protein transport</keyword>
<dbReference type="PANTHER" id="PTHR34982:SF1">
    <property type="entry name" value="FLAGELLAR ASSEMBLY PROTEIN FLIH"/>
    <property type="match status" value="1"/>
</dbReference>
<accession>A0A2P6AQT9</accession>
<keyword evidence="4" id="KW-0813">Transport</keyword>
<keyword evidence="7" id="KW-1006">Bacterial flagellum protein export</keyword>
<organism evidence="9 10">
    <name type="scientific">Amnimonas aquatica</name>
    <dbReference type="NCBI Taxonomy" id="2094561"/>
    <lineage>
        <taxon>Bacteria</taxon>
        <taxon>Pseudomonadati</taxon>
        <taxon>Pseudomonadota</taxon>
        <taxon>Gammaproteobacteria</taxon>
        <taxon>Moraxellales</taxon>
        <taxon>Moraxellaceae</taxon>
        <taxon>Amnimonas</taxon>
    </lineage>
</organism>
<evidence type="ECO:0000256" key="2">
    <source>
        <dbReference type="ARBA" id="ARBA00006602"/>
    </source>
</evidence>
<keyword evidence="5" id="KW-1005">Bacterial flagellum biogenesis</keyword>
<evidence type="ECO:0000256" key="7">
    <source>
        <dbReference type="ARBA" id="ARBA00023225"/>
    </source>
</evidence>
<evidence type="ECO:0000256" key="3">
    <source>
        <dbReference type="ARBA" id="ARBA00016507"/>
    </source>
</evidence>
<dbReference type="Pfam" id="PF02108">
    <property type="entry name" value="FliH"/>
    <property type="match status" value="1"/>
</dbReference>
<dbReference type="InterPro" id="IPR051472">
    <property type="entry name" value="T3SS_Stator/FliH"/>
</dbReference>
<evidence type="ECO:0000256" key="4">
    <source>
        <dbReference type="ARBA" id="ARBA00022448"/>
    </source>
</evidence>
<evidence type="ECO:0000259" key="8">
    <source>
        <dbReference type="Pfam" id="PF02108"/>
    </source>
</evidence>
<dbReference type="PANTHER" id="PTHR34982">
    <property type="entry name" value="YOP PROTEINS TRANSLOCATION PROTEIN L"/>
    <property type="match status" value="1"/>
</dbReference>
<evidence type="ECO:0000256" key="6">
    <source>
        <dbReference type="ARBA" id="ARBA00022927"/>
    </source>
</evidence>
<evidence type="ECO:0000256" key="5">
    <source>
        <dbReference type="ARBA" id="ARBA00022795"/>
    </source>
</evidence>
<sequence length="115" mass="12211">MLALALARQVIHAELRTTPELVLPVIRQALAELPSASRKVRLHLHPEDAHLIGEGLPELHEASWQVIEDDGISRGGCLLESGSASIDATLETRIAEVVARLGAAAFDAPAAEPQA</sequence>
<comment type="caution">
    <text evidence="9">The sequence shown here is derived from an EMBL/GenBank/DDBJ whole genome shotgun (WGS) entry which is preliminary data.</text>
</comment>
<dbReference type="GO" id="GO:0015031">
    <property type="term" value="P:protein transport"/>
    <property type="evidence" value="ECO:0007669"/>
    <property type="project" value="UniProtKB-KW"/>
</dbReference>
<comment type="function">
    <text evidence="1">Needed for flagellar regrowth and assembly.</text>
</comment>
<dbReference type="SUPFAM" id="SSF160527">
    <property type="entry name" value="V-type ATPase subunit E-like"/>
    <property type="match status" value="1"/>
</dbReference>
<reference evidence="10" key="1">
    <citation type="submission" date="2018-02" db="EMBL/GenBank/DDBJ databases">
        <title>Genome sequencing of Solimonas sp. HR-BB.</title>
        <authorList>
            <person name="Lee Y."/>
            <person name="Jeon C.O."/>
        </authorList>
    </citation>
    <scope>NUCLEOTIDE SEQUENCE [LARGE SCALE GENOMIC DNA]</scope>
    <source>
        <strain evidence="10">HR-E</strain>
    </source>
</reference>
<evidence type="ECO:0000256" key="1">
    <source>
        <dbReference type="ARBA" id="ARBA00003041"/>
    </source>
</evidence>
<gene>
    <name evidence="9" type="ORF">C5O18_08915</name>
</gene>
<comment type="similarity">
    <text evidence="2">Belongs to the FliH family.</text>
</comment>
<dbReference type="GO" id="GO:0005829">
    <property type="term" value="C:cytosol"/>
    <property type="evidence" value="ECO:0007669"/>
    <property type="project" value="TreeGrafter"/>
</dbReference>
<dbReference type="AlphaFoldDB" id="A0A2P6AQT9"/>
<evidence type="ECO:0000313" key="9">
    <source>
        <dbReference type="EMBL" id="PQA32331.1"/>
    </source>
</evidence>
<feature type="domain" description="Flagellar assembly protein FliH/Type III secretion system HrpE" evidence="8">
    <location>
        <begin position="2"/>
        <end position="96"/>
    </location>
</feature>
<keyword evidence="10" id="KW-1185">Reference proteome</keyword>
<dbReference type="GO" id="GO:0044781">
    <property type="term" value="P:bacterial-type flagellum organization"/>
    <property type="evidence" value="ECO:0007669"/>
    <property type="project" value="UniProtKB-KW"/>
</dbReference>